<evidence type="ECO:0008006" key="2">
    <source>
        <dbReference type="Google" id="ProtNLM"/>
    </source>
</evidence>
<dbReference type="AlphaFoldDB" id="D6PKH8"/>
<protein>
    <recommendedName>
        <fullName evidence="2">C1q domain-containing protein</fullName>
    </recommendedName>
</protein>
<accession>D6PKH8</accession>
<organism evidence="1">
    <name type="scientific">uncultured organism MedDCM-OCT-S08-C1350</name>
    <dbReference type="NCBI Taxonomy" id="743627"/>
    <lineage>
        <taxon>unclassified sequences</taxon>
        <taxon>environmental samples</taxon>
    </lineage>
</organism>
<reference evidence="1" key="1">
    <citation type="journal article" date="2010" name="ISME J.">
        <title>Metagenome of the Mediterranean deep chlorophyll maximum studied by direct and fosmid library 454 pyrosequencing.</title>
        <authorList>
            <person name="Ghai R."/>
            <person name="Martin-Cuadrado A.B."/>
            <person name="Molto A.G."/>
            <person name="Heredia I.G."/>
            <person name="Cabrera R."/>
            <person name="Martin J."/>
            <person name="Verdu M."/>
            <person name="Deschamps P."/>
            <person name="Moreira D."/>
            <person name="Lopez-Garcia P."/>
            <person name="Mira A."/>
            <person name="Rodriguez-Valera F."/>
        </authorList>
    </citation>
    <scope>NUCLEOTIDE SEQUENCE</scope>
</reference>
<dbReference type="EMBL" id="GU943126">
    <property type="protein sequence ID" value="ADD96229.1"/>
    <property type="molecule type" value="Genomic_DNA"/>
</dbReference>
<dbReference type="InterPro" id="IPR008983">
    <property type="entry name" value="Tumour_necrosis_fac-like_dom"/>
</dbReference>
<proteinExistence type="predicted"/>
<sequence>MPFIGNQPALSYTSFAKQDFTTSATTSYTLDHPVTNENEIALFINFVRQEPSTAYTASNTNLTLSSATSASDDMYCVFLGKAVQTVNPPSGSVGASQIADSSIALGKLSATGTKDSTTFLRGDNTFASAGGSNTPAFLASLSANQTINNATYTKIQLDNEVLDTDNCYDNSSNFRFTPTTAGYYYLFASGRLDAGGSATPHRHQIRKNNNSVSQIQAEWSNATATQYIVSGLHYANGSSDYFEYFVRQDTGGNHFFNGGTWDSSGEIARFGAYKIIT</sequence>
<name>D6PKH8_9ZZZZ</name>
<dbReference type="SUPFAM" id="SSF49842">
    <property type="entry name" value="TNF-like"/>
    <property type="match status" value="1"/>
</dbReference>
<dbReference type="Gene3D" id="2.60.120.40">
    <property type="match status" value="1"/>
</dbReference>
<evidence type="ECO:0000313" key="1">
    <source>
        <dbReference type="EMBL" id="ADD96229.1"/>
    </source>
</evidence>